<gene>
    <name evidence="2" type="ORF">KOI35_40865</name>
</gene>
<comment type="caution">
    <text evidence="2">The sequence shown here is derived from an EMBL/GenBank/DDBJ whole genome shotgun (WGS) entry which is preliminary data.</text>
</comment>
<protein>
    <submittedName>
        <fullName evidence="2">Uncharacterized protein</fullName>
    </submittedName>
</protein>
<evidence type="ECO:0000256" key="1">
    <source>
        <dbReference type="SAM" id="Phobius"/>
    </source>
</evidence>
<keyword evidence="3" id="KW-1185">Reference proteome</keyword>
<accession>A0ABS5Z2F8</accession>
<feature type="transmembrane region" description="Helical" evidence="1">
    <location>
        <begin position="88"/>
        <end position="107"/>
    </location>
</feature>
<evidence type="ECO:0000313" key="3">
    <source>
        <dbReference type="Proteomes" id="UP001519654"/>
    </source>
</evidence>
<proteinExistence type="predicted"/>
<sequence>MTALLIANLVAAVASVGFALIGAFRPAALNPTDDRFYGWMYATRGVPLGVAAGLAPYFGSGPVTALLLFAAAAAQLGDAVIGVAYRKWTMIAGATLLAVIHIAMAFATL</sequence>
<dbReference type="Proteomes" id="UP001519654">
    <property type="component" value="Unassembled WGS sequence"/>
</dbReference>
<organism evidence="2 3">
    <name type="scientific">Paractinoplanes bogorensis</name>
    <dbReference type="NCBI Taxonomy" id="1610840"/>
    <lineage>
        <taxon>Bacteria</taxon>
        <taxon>Bacillati</taxon>
        <taxon>Actinomycetota</taxon>
        <taxon>Actinomycetes</taxon>
        <taxon>Micromonosporales</taxon>
        <taxon>Micromonosporaceae</taxon>
        <taxon>Paractinoplanes</taxon>
    </lineage>
</organism>
<dbReference type="EMBL" id="JAHKKG010000016">
    <property type="protein sequence ID" value="MBU2669882.1"/>
    <property type="molecule type" value="Genomic_DNA"/>
</dbReference>
<reference evidence="2 3" key="1">
    <citation type="submission" date="2021-06" db="EMBL/GenBank/DDBJ databases">
        <title>Actinoplanes lichenicola sp. nov., and Actinoplanes ovalisporus sp. nov., isolated from lichen in Thailand.</title>
        <authorList>
            <person name="Saeng-In P."/>
            <person name="Kanchanasin P."/>
            <person name="Yuki M."/>
            <person name="Kudo T."/>
            <person name="Ohkuma M."/>
            <person name="Phongsopitanun W."/>
            <person name="Tanasupawat S."/>
        </authorList>
    </citation>
    <scope>NUCLEOTIDE SEQUENCE [LARGE SCALE GENOMIC DNA]</scope>
    <source>
        <strain evidence="2 3">NBRC 110975</strain>
    </source>
</reference>
<feature type="transmembrane region" description="Helical" evidence="1">
    <location>
        <begin position="6"/>
        <end position="24"/>
    </location>
</feature>
<name>A0ABS5Z2F8_9ACTN</name>
<keyword evidence="1" id="KW-1133">Transmembrane helix</keyword>
<evidence type="ECO:0000313" key="2">
    <source>
        <dbReference type="EMBL" id="MBU2669882.1"/>
    </source>
</evidence>
<keyword evidence="1" id="KW-0472">Membrane</keyword>
<dbReference type="RefSeq" id="WP_215795050.1">
    <property type="nucleotide sequence ID" value="NZ_JAHKKG010000016.1"/>
</dbReference>
<keyword evidence="1" id="KW-0812">Transmembrane</keyword>